<dbReference type="EMBL" id="BAABNP010000003">
    <property type="protein sequence ID" value="GAA5339748.1"/>
    <property type="molecule type" value="Genomic_DNA"/>
</dbReference>
<keyword evidence="3" id="KW-1185">Reference proteome</keyword>
<sequence>MKKQVRDMSTPTPKPTPRPSSVPRPQAAQPVSGTTVDHDAEVARAVTHGRADEAGTVYVITADGEREVGQYPDASGEEAVEYFAKKYVELLEHAAHLRNRLSAGAPGREVTTAATALRESLAEANVVGDLKGLAATLDTLLSDAKATESKQAARAEAAKLEAAQKREEIVVEAETLAGKDPEKIQWKVSGARLRELFAAWKDMQRSGPRLPRAVDQELWGRFSQARNTFERKRKDFFAELDKHNSEGKRIKEKIVAEAESLSSSTDFRTVSQKYKDLMTQWKRAPRASRKDDDALWARFRAAQDVFFAARDAENAALDEEYKGNLEVKEALLTKAQALLPITDPTAAKRELRAIQDEWEDAGKVPRADVSRMENGLREVERALADAEDAAWKRSNPETKARTSGALSQLDESIAELEAALEAAKAGGDEKSVAEAQAALDARRAWRDQLAQTAAELD</sequence>
<gene>
    <name evidence="2" type="ORF">KACC15558_07880</name>
</gene>
<protein>
    <recommendedName>
        <fullName evidence="4">DUF349 domain-containing protein</fullName>
    </recommendedName>
</protein>
<feature type="compositionally biased region" description="Pro residues" evidence="1">
    <location>
        <begin position="12"/>
        <end position="22"/>
    </location>
</feature>
<reference evidence="2 3" key="1">
    <citation type="submission" date="2024-02" db="EMBL/GenBank/DDBJ databases">
        <title>Characterization of antibiotic resistant novel bacterial strains and their environmental applications.</title>
        <authorList>
            <person name="Manzoor S."/>
            <person name="Abbas S."/>
            <person name="Arshad M."/>
            <person name="Li W.J."/>
            <person name="Ahmed I."/>
        </authorList>
    </citation>
    <scope>NUCLEOTIDE SEQUENCE [LARGE SCALE GENOMIC DNA]</scope>
    <source>
        <strain evidence="2 3">KACC 15558</strain>
    </source>
</reference>
<dbReference type="Proteomes" id="UP001498935">
    <property type="component" value="Unassembled WGS sequence"/>
</dbReference>
<evidence type="ECO:0008006" key="4">
    <source>
        <dbReference type="Google" id="ProtNLM"/>
    </source>
</evidence>
<evidence type="ECO:0000256" key="1">
    <source>
        <dbReference type="SAM" id="MobiDB-lite"/>
    </source>
</evidence>
<organism evidence="2 3">
    <name type="scientific">Brevibacterium ammoniilyticum</name>
    <dbReference type="NCBI Taxonomy" id="1046555"/>
    <lineage>
        <taxon>Bacteria</taxon>
        <taxon>Bacillati</taxon>
        <taxon>Actinomycetota</taxon>
        <taxon>Actinomycetes</taxon>
        <taxon>Micrococcales</taxon>
        <taxon>Brevibacteriaceae</taxon>
        <taxon>Brevibacterium</taxon>
    </lineage>
</organism>
<evidence type="ECO:0000313" key="2">
    <source>
        <dbReference type="EMBL" id="GAA5339748.1"/>
    </source>
</evidence>
<feature type="compositionally biased region" description="Basic and acidic residues" evidence="1">
    <location>
        <begin position="388"/>
        <end position="400"/>
    </location>
</feature>
<accession>A0ABP9TX41</accession>
<comment type="caution">
    <text evidence="2">The sequence shown here is derived from an EMBL/GenBank/DDBJ whole genome shotgun (WGS) entry which is preliminary data.</text>
</comment>
<proteinExistence type="predicted"/>
<feature type="region of interest" description="Disordered" evidence="1">
    <location>
        <begin position="388"/>
        <end position="407"/>
    </location>
</feature>
<dbReference type="InterPro" id="IPR007139">
    <property type="entry name" value="DUF349"/>
</dbReference>
<feature type="region of interest" description="Disordered" evidence="1">
    <location>
        <begin position="1"/>
        <end position="37"/>
    </location>
</feature>
<name>A0ABP9TX41_9MICO</name>
<dbReference type="Pfam" id="PF03993">
    <property type="entry name" value="DUF349"/>
    <property type="match status" value="3"/>
</dbReference>
<evidence type="ECO:0000313" key="3">
    <source>
        <dbReference type="Proteomes" id="UP001498935"/>
    </source>
</evidence>